<proteinExistence type="inferred from homology"/>
<name>A0A1M6PL57_9FIRM</name>
<keyword evidence="3" id="KW-0813">Transport</keyword>
<sequence length="111" mass="12701">MFGMAKNILILNDESFKETILNQKGPLLVDFWADWCGPCQMLAPEVDRLATELKGQVQVCKINVDDNRDTTDRLGIMSIPTLIFFKDGKEVERTTGFRKKEELLGMIQKHL</sequence>
<feature type="site" description="Contributes to redox potential value" evidence="9">
    <location>
        <position position="37"/>
    </location>
</feature>
<accession>A0A1M6PL57</accession>
<evidence type="ECO:0000256" key="9">
    <source>
        <dbReference type="PIRSR" id="PIRSR000077-1"/>
    </source>
</evidence>
<keyword evidence="5 10" id="KW-1015">Disulfide bond</keyword>
<dbReference type="PROSITE" id="PS51352">
    <property type="entry name" value="THIOREDOXIN_2"/>
    <property type="match status" value="1"/>
</dbReference>
<evidence type="ECO:0000313" key="13">
    <source>
        <dbReference type="Proteomes" id="UP000183997"/>
    </source>
</evidence>
<organism evidence="12 13">
    <name type="scientific">Desulforamulus aeronauticus DSM 10349</name>
    <dbReference type="NCBI Taxonomy" id="1121421"/>
    <lineage>
        <taxon>Bacteria</taxon>
        <taxon>Bacillati</taxon>
        <taxon>Bacillota</taxon>
        <taxon>Clostridia</taxon>
        <taxon>Eubacteriales</taxon>
        <taxon>Peptococcaceae</taxon>
        <taxon>Desulforamulus</taxon>
    </lineage>
</organism>
<dbReference type="CDD" id="cd02947">
    <property type="entry name" value="TRX_family"/>
    <property type="match status" value="1"/>
</dbReference>
<keyword evidence="4" id="KW-0249">Electron transport</keyword>
<dbReference type="NCBIfam" id="TIGR01068">
    <property type="entry name" value="thioredoxin"/>
    <property type="match status" value="1"/>
</dbReference>
<dbReference type="Gene3D" id="3.40.30.10">
    <property type="entry name" value="Glutaredoxin"/>
    <property type="match status" value="1"/>
</dbReference>
<reference evidence="13" key="1">
    <citation type="submission" date="2016-11" db="EMBL/GenBank/DDBJ databases">
        <authorList>
            <person name="Varghese N."/>
            <person name="Submissions S."/>
        </authorList>
    </citation>
    <scope>NUCLEOTIDE SEQUENCE [LARGE SCALE GENOMIC DNA]</scope>
    <source>
        <strain evidence="13">DSM 10349</strain>
    </source>
</reference>
<keyword evidence="13" id="KW-1185">Reference proteome</keyword>
<dbReference type="AlphaFoldDB" id="A0A1M6PL57"/>
<protein>
    <recommendedName>
        <fullName evidence="2 7">Thioredoxin</fullName>
    </recommendedName>
</protein>
<evidence type="ECO:0000256" key="1">
    <source>
        <dbReference type="ARBA" id="ARBA00008987"/>
    </source>
</evidence>
<feature type="domain" description="Thioredoxin" evidence="11">
    <location>
        <begin position="1"/>
        <end position="111"/>
    </location>
</feature>
<keyword evidence="6 10" id="KW-0676">Redox-active center</keyword>
<evidence type="ECO:0000256" key="3">
    <source>
        <dbReference type="ARBA" id="ARBA00022448"/>
    </source>
</evidence>
<evidence type="ECO:0000256" key="6">
    <source>
        <dbReference type="ARBA" id="ARBA00023284"/>
    </source>
</evidence>
<dbReference type="SUPFAM" id="SSF52833">
    <property type="entry name" value="Thioredoxin-like"/>
    <property type="match status" value="1"/>
</dbReference>
<evidence type="ECO:0000259" key="11">
    <source>
        <dbReference type="PROSITE" id="PS51352"/>
    </source>
</evidence>
<evidence type="ECO:0000256" key="4">
    <source>
        <dbReference type="ARBA" id="ARBA00022982"/>
    </source>
</evidence>
<evidence type="ECO:0000256" key="10">
    <source>
        <dbReference type="PIRSR" id="PIRSR000077-4"/>
    </source>
</evidence>
<evidence type="ECO:0000256" key="8">
    <source>
        <dbReference type="PIRNR" id="PIRNR000077"/>
    </source>
</evidence>
<dbReference type="PIRSF" id="PIRSF000077">
    <property type="entry name" value="Thioredoxin"/>
    <property type="match status" value="1"/>
</dbReference>
<dbReference type="PROSITE" id="PS00194">
    <property type="entry name" value="THIOREDOXIN_1"/>
    <property type="match status" value="1"/>
</dbReference>
<dbReference type="PANTHER" id="PTHR45663:SF11">
    <property type="entry name" value="GEO12009P1"/>
    <property type="match status" value="1"/>
</dbReference>
<dbReference type="GO" id="GO:0005737">
    <property type="term" value="C:cytoplasm"/>
    <property type="evidence" value="ECO:0007669"/>
    <property type="project" value="TreeGrafter"/>
</dbReference>
<gene>
    <name evidence="12" type="ORF">SAMN02745123_00646</name>
</gene>
<evidence type="ECO:0000313" key="12">
    <source>
        <dbReference type="EMBL" id="SHK08625.1"/>
    </source>
</evidence>
<feature type="site" description="Deprotonates C-terminal active site Cys" evidence="9">
    <location>
        <position position="30"/>
    </location>
</feature>
<feature type="active site" description="Nucleophile" evidence="9">
    <location>
        <position position="39"/>
    </location>
</feature>
<evidence type="ECO:0000256" key="7">
    <source>
        <dbReference type="NCBIfam" id="TIGR01068"/>
    </source>
</evidence>
<dbReference type="InterPro" id="IPR005746">
    <property type="entry name" value="Thioredoxin"/>
</dbReference>
<feature type="disulfide bond" description="Redox-active" evidence="10">
    <location>
        <begin position="36"/>
        <end position="39"/>
    </location>
</feature>
<dbReference type="PANTHER" id="PTHR45663">
    <property type="entry name" value="GEO12009P1"/>
    <property type="match status" value="1"/>
</dbReference>
<dbReference type="GO" id="GO:0015035">
    <property type="term" value="F:protein-disulfide reductase activity"/>
    <property type="evidence" value="ECO:0007669"/>
    <property type="project" value="UniProtKB-UniRule"/>
</dbReference>
<feature type="site" description="Contributes to redox potential value" evidence="9">
    <location>
        <position position="38"/>
    </location>
</feature>
<evidence type="ECO:0000256" key="5">
    <source>
        <dbReference type="ARBA" id="ARBA00023157"/>
    </source>
</evidence>
<dbReference type="Proteomes" id="UP000183997">
    <property type="component" value="Unassembled WGS sequence"/>
</dbReference>
<dbReference type="InterPro" id="IPR017937">
    <property type="entry name" value="Thioredoxin_CS"/>
</dbReference>
<dbReference type="EMBL" id="FRAR01000006">
    <property type="protein sequence ID" value="SHK08625.1"/>
    <property type="molecule type" value="Genomic_DNA"/>
</dbReference>
<comment type="similarity">
    <text evidence="1 8">Belongs to the thioredoxin family.</text>
</comment>
<dbReference type="FunFam" id="3.40.30.10:FF:000001">
    <property type="entry name" value="Thioredoxin"/>
    <property type="match status" value="1"/>
</dbReference>
<feature type="active site" description="Nucleophile" evidence="9">
    <location>
        <position position="36"/>
    </location>
</feature>
<dbReference type="STRING" id="1121421.SAMN02745123_00646"/>
<dbReference type="InterPro" id="IPR013766">
    <property type="entry name" value="Thioredoxin_domain"/>
</dbReference>
<dbReference type="InterPro" id="IPR036249">
    <property type="entry name" value="Thioredoxin-like_sf"/>
</dbReference>
<dbReference type="Pfam" id="PF00085">
    <property type="entry name" value="Thioredoxin"/>
    <property type="match status" value="1"/>
</dbReference>
<evidence type="ECO:0000256" key="2">
    <source>
        <dbReference type="ARBA" id="ARBA00020570"/>
    </source>
</evidence>
<dbReference type="PRINTS" id="PR00421">
    <property type="entry name" value="THIOREDOXIN"/>
</dbReference>